<keyword evidence="4" id="KW-0808">Transferase</keyword>
<dbReference type="RefSeq" id="WP_188360616.1">
    <property type="nucleotide sequence ID" value="NZ_BMFG01000001.1"/>
</dbReference>
<feature type="coiled-coil region" evidence="10">
    <location>
        <begin position="367"/>
        <end position="401"/>
    </location>
</feature>
<evidence type="ECO:0000256" key="12">
    <source>
        <dbReference type="SAM" id="SignalP"/>
    </source>
</evidence>
<dbReference type="GO" id="GO:0005524">
    <property type="term" value="F:ATP binding"/>
    <property type="evidence" value="ECO:0007669"/>
    <property type="project" value="UniProtKB-KW"/>
</dbReference>
<keyword evidence="3" id="KW-0597">Phosphoprotein</keyword>
<dbReference type="GO" id="GO:0000155">
    <property type="term" value="F:phosphorelay sensor kinase activity"/>
    <property type="evidence" value="ECO:0007669"/>
    <property type="project" value="InterPro"/>
</dbReference>
<keyword evidence="7" id="KW-0067">ATP-binding</keyword>
<keyword evidence="9" id="KW-0802">TPR repeat</keyword>
<evidence type="ECO:0000256" key="10">
    <source>
        <dbReference type="SAM" id="Coils"/>
    </source>
</evidence>
<dbReference type="CDD" id="cd16917">
    <property type="entry name" value="HATPase_UhpB-NarQ-NarX-like"/>
    <property type="match status" value="1"/>
</dbReference>
<name>A0A916XV01_9FLAO</name>
<feature type="repeat" description="TPR" evidence="9">
    <location>
        <begin position="125"/>
        <end position="158"/>
    </location>
</feature>
<evidence type="ECO:0000256" key="3">
    <source>
        <dbReference type="ARBA" id="ARBA00022553"/>
    </source>
</evidence>
<keyword evidence="10" id="KW-0175">Coiled coil</keyword>
<dbReference type="Gene3D" id="3.30.565.10">
    <property type="entry name" value="Histidine kinase-like ATPase, C-terminal domain"/>
    <property type="match status" value="1"/>
</dbReference>
<feature type="domain" description="Histidine kinase" evidence="13">
    <location>
        <begin position="567"/>
        <end position="654"/>
    </location>
</feature>
<proteinExistence type="predicted"/>
<dbReference type="SUPFAM" id="SSF48452">
    <property type="entry name" value="TPR-like"/>
    <property type="match status" value="2"/>
</dbReference>
<dbReference type="AlphaFoldDB" id="A0A916XV01"/>
<keyword evidence="8" id="KW-0902">Two-component regulatory system</keyword>
<evidence type="ECO:0000256" key="6">
    <source>
        <dbReference type="ARBA" id="ARBA00022777"/>
    </source>
</evidence>
<dbReference type="PANTHER" id="PTHR24421:SF10">
    <property type="entry name" value="NITRATE_NITRITE SENSOR PROTEIN NARQ"/>
    <property type="match status" value="1"/>
</dbReference>
<feature type="signal peptide" evidence="12">
    <location>
        <begin position="1"/>
        <end position="22"/>
    </location>
</feature>
<dbReference type="Gene3D" id="1.20.5.1930">
    <property type="match status" value="1"/>
</dbReference>
<keyword evidence="11" id="KW-0812">Transmembrane</keyword>
<keyword evidence="15" id="KW-1185">Reference proteome</keyword>
<dbReference type="GO" id="GO:0016020">
    <property type="term" value="C:membrane"/>
    <property type="evidence" value="ECO:0007669"/>
    <property type="project" value="InterPro"/>
</dbReference>
<dbReference type="PROSITE" id="PS50293">
    <property type="entry name" value="TPR_REGION"/>
    <property type="match status" value="1"/>
</dbReference>
<dbReference type="EMBL" id="BMFG01000001">
    <property type="protein sequence ID" value="GGD14357.1"/>
    <property type="molecule type" value="Genomic_DNA"/>
</dbReference>
<dbReference type="InterPro" id="IPR050482">
    <property type="entry name" value="Sensor_HK_TwoCompSys"/>
</dbReference>
<feature type="transmembrane region" description="Helical" evidence="11">
    <location>
        <begin position="402"/>
        <end position="422"/>
    </location>
</feature>
<reference evidence="14" key="1">
    <citation type="journal article" date="2014" name="Int. J. Syst. Evol. Microbiol.">
        <title>Complete genome sequence of Corynebacterium casei LMG S-19264T (=DSM 44701T), isolated from a smear-ripened cheese.</title>
        <authorList>
            <consortium name="US DOE Joint Genome Institute (JGI-PGF)"/>
            <person name="Walter F."/>
            <person name="Albersmeier A."/>
            <person name="Kalinowski J."/>
            <person name="Ruckert C."/>
        </authorList>
    </citation>
    <scope>NUCLEOTIDE SEQUENCE</scope>
    <source>
        <strain evidence="14">CGMCC 1.12506</strain>
    </source>
</reference>
<keyword evidence="12" id="KW-0732">Signal</keyword>
<feature type="repeat" description="TPR" evidence="9">
    <location>
        <begin position="245"/>
        <end position="278"/>
    </location>
</feature>
<dbReference type="Pfam" id="PF13424">
    <property type="entry name" value="TPR_12"/>
    <property type="match status" value="2"/>
</dbReference>
<evidence type="ECO:0000259" key="13">
    <source>
        <dbReference type="PROSITE" id="PS50109"/>
    </source>
</evidence>
<dbReference type="Pfam" id="PF02518">
    <property type="entry name" value="HATPase_c"/>
    <property type="match status" value="1"/>
</dbReference>
<dbReference type="EC" id="2.7.13.3" evidence="2"/>
<organism evidence="14 15">
    <name type="scientific">Flavobacterium orientale</name>
    <dbReference type="NCBI Taxonomy" id="1756020"/>
    <lineage>
        <taxon>Bacteria</taxon>
        <taxon>Pseudomonadati</taxon>
        <taxon>Bacteroidota</taxon>
        <taxon>Flavobacteriia</taxon>
        <taxon>Flavobacteriales</taxon>
        <taxon>Flavobacteriaceae</taxon>
        <taxon>Flavobacterium</taxon>
    </lineage>
</organism>
<dbReference type="InterPro" id="IPR019734">
    <property type="entry name" value="TPR_rpt"/>
</dbReference>
<feature type="chain" id="PRO_5037410396" description="histidine kinase" evidence="12">
    <location>
        <begin position="23"/>
        <end position="654"/>
    </location>
</feature>
<dbReference type="Pfam" id="PF13181">
    <property type="entry name" value="TPR_8"/>
    <property type="match status" value="2"/>
</dbReference>
<dbReference type="Proteomes" id="UP000625735">
    <property type="component" value="Unassembled WGS sequence"/>
</dbReference>
<dbReference type="Pfam" id="PF07730">
    <property type="entry name" value="HisKA_3"/>
    <property type="match status" value="1"/>
</dbReference>
<evidence type="ECO:0000256" key="8">
    <source>
        <dbReference type="ARBA" id="ARBA00023012"/>
    </source>
</evidence>
<evidence type="ECO:0000313" key="14">
    <source>
        <dbReference type="EMBL" id="GGD14357.1"/>
    </source>
</evidence>
<comment type="caution">
    <text evidence="14">The sequence shown here is derived from an EMBL/GenBank/DDBJ whole genome shotgun (WGS) entry which is preliminary data.</text>
</comment>
<dbReference type="PROSITE" id="PS50109">
    <property type="entry name" value="HIS_KIN"/>
    <property type="match status" value="1"/>
</dbReference>
<evidence type="ECO:0000256" key="9">
    <source>
        <dbReference type="PROSITE-ProRule" id="PRU00339"/>
    </source>
</evidence>
<dbReference type="SMART" id="SM00028">
    <property type="entry name" value="TPR"/>
    <property type="match status" value="5"/>
</dbReference>
<dbReference type="GO" id="GO:0046983">
    <property type="term" value="F:protein dimerization activity"/>
    <property type="evidence" value="ECO:0007669"/>
    <property type="project" value="InterPro"/>
</dbReference>
<keyword evidence="5" id="KW-0547">Nucleotide-binding</keyword>
<evidence type="ECO:0000256" key="2">
    <source>
        <dbReference type="ARBA" id="ARBA00012438"/>
    </source>
</evidence>
<evidence type="ECO:0000313" key="15">
    <source>
        <dbReference type="Proteomes" id="UP000625735"/>
    </source>
</evidence>
<gene>
    <name evidence="14" type="ORF">GCM10011343_01800</name>
</gene>
<evidence type="ECO:0000256" key="11">
    <source>
        <dbReference type="SAM" id="Phobius"/>
    </source>
</evidence>
<reference evidence="14" key="2">
    <citation type="submission" date="2020-09" db="EMBL/GenBank/DDBJ databases">
        <authorList>
            <person name="Sun Q."/>
            <person name="Zhou Y."/>
        </authorList>
    </citation>
    <scope>NUCLEOTIDE SEQUENCE</scope>
    <source>
        <strain evidence="14">CGMCC 1.12506</strain>
    </source>
</reference>
<accession>A0A916XV01</accession>
<dbReference type="InterPro" id="IPR036890">
    <property type="entry name" value="HATPase_C_sf"/>
</dbReference>
<sequence length="654" mass="74806">MKNNFFNFLILILILSFCDTSAQVIKQAKKDSLQTITKQSNSLSKVKHYLNLSDKFSTVNLDSCLIYAQKAHAESNKIKSDSVYADVYNNLANSYEYKGMADSALVYHLRALSKRKILGNQIAIADSYNNLGVAYDQLGKFKEALYYYFKALKIYENQKDLTKTAMVNANIGIIYKQQKSFDKAYFYYKKANEIYVNQQDDFGIMVTSGNIGSVLIDLKRFEESISYSEKAQEGYEKLKYDRYVPYSISNIGIAYDSLKQFEQAEKMYQKSIDLHKKYGNHFETANILNALSTCLIKQKRFKESIAYSNESLAFINKTDAKKLLVSQLQNLAKAHAGLGDFNTAFSYSEQYNKIKDTLFENEKTKAIFELETRYETEKKEKDLANEKVKVTQRELELKRKNMLLYVAFGLGLTFLIIGYLLYKQQKLKNIQLKKESDLKAALVKIETQNKLQEQRLQISRDLHDNIGSQLTFIISSIDNLKYFDLAKEKLNLKFDSISGFTKNTIIELRDTIWAMNKNAITVEDLQIRIANFIENAQLATNGISFDFVKGTTGNTDNIFSSVEGMNIYRIIQEAINNAVKYANATHIEVTFSQEESGYTFVISDNGVGFSESEIQHGNGLNNMKKRALDLHANLMITSKTNEGTKVTLKKQQTE</sequence>
<protein>
    <recommendedName>
        <fullName evidence="2">histidine kinase</fullName>
        <ecNumber evidence="2">2.7.13.3</ecNumber>
    </recommendedName>
</protein>
<dbReference type="InterPro" id="IPR011712">
    <property type="entry name" value="Sig_transdc_His_kin_sub3_dim/P"/>
</dbReference>
<comment type="catalytic activity">
    <reaction evidence="1">
        <text>ATP + protein L-histidine = ADP + protein N-phospho-L-histidine.</text>
        <dbReference type="EC" id="2.7.13.3"/>
    </reaction>
</comment>
<evidence type="ECO:0000256" key="5">
    <source>
        <dbReference type="ARBA" id="ARBA00022741"/>
    </source>
</evidence>
<keyword evidence="6 14" id="KW-0418">Kinase</keyword>
<dbReference type="SMART" id="SM00387">
    <property type="entry name" value="HATPase_c"/>
    <property type="match status" value="1"/>
</dbReference>
<dbReference type="InterPro" id="IPR005467">
    <property type="entry name" value="His_kinase_dom"/>
</dbReference>
<dbReference type="PANTHER" id="PTHR24421">
    <property type="entry name" value="NITRATE/NITRITE SENSOR PROTEIN NARX-RELATED"/>
    <property type="match status" value="1"/>
</dbReference>
<dbReference type="InterPro" id="IPR003594">
    <property type="entry name" value="HATPase_dom"/>
</dbReference>
<dbReference type="Gene3D" id="1.25.40.10">
    <property type="entry name" value="Tetratricopeptide repeat domain"/>
    <property type="match status" value="1"/>
</dbReference>
<evidence type="ECO:0000256" key="4">
    <source>
        <dbReference type="ARBA" id="ARBA00022679"/>
    </source>
</evidence>
<keyword evidence="11" id="KW-1133">Transmembrane helix</keyword>
<evidence type="ECO:0000256" key="1">
    <source>
        <dbReference type="ARBA" id="ARBA00000085"/>
    </source>
</evidence>
<evidence type="ECO:0000256" key="7">
    <source>
        <dbReference type="ARBA" id="ARBA00022840"/>
    </source>
</evidence>
<dbReference type="SUPFAM" id="SSF55874">
    <property type="entry name" value="ATPase domain of HSP90 chaperone/DNA topoisomerase II/histidine kinase"/>
    <property type="match status" value="1"/>
</dbReference>
<dbReference type="PROSITE" id="PS50005">
    <property type="entry name" value="TPR"/>
    <property type="match status" value="2"/>
</dbReference>
<dbReference type="InterPro" id="IPR011990">
    <property type="entry name" value="TPR-like_helical_dom_sf"/>
</dbReference>
<keyword evidence="11" id="KW-0472">Membrane</keyword>